<evidence type="ECO:0008006" key="4">
    <source>
        <dbReference type="Google" id="ProtNLM"/>
    </source>
</evidence>
<evidence type="ECO:0000313" key="1">
    <source>
        <dbReference type="EMBL" id="ESN92824.1"/>
    </source>
</evidence>
<reference evidence="3" key="1">
    <citation type="submission" date="2012-12" db="EMBL/GenBank/DDBJ databases">
        <authorList>
            <person name="Hellsten U."/>
            <person name="Grimwood J."/>
            <person name="Chapman J.A."/>
            <person name="Shapiro H."/>
            <person name="Aerts A."/>
            <person name="Otillar R.P."/>
            <person name="Terry A.Y."/>
            <person name="Boore J.L."/>
            <person name="Simakov O."/>
            <person name="Marletaz F."/>
            <person name="Cho S.-J."/>
            <person name="Edsinger-Gonzales E."/>
            <person name="Havlak P."/>
            <person name="Kuo D.-H."/>
            <person name="Larsson T."/>
            <person name="Lv J."/>
            <person name="Arendt D."/>
            <person name="Savage R."/>
            <person name="Osoegawa K."/>
            <person name="de Jong P."/>
            <person name="Lindberg D.R."/>
            <person name="Seaver E.C."/>
            <person name="Weisblat D.A."/>
            <person name="Putnam N.H."/>
            <person name="Grigoriev I.V."/>
            <person name="Rokhsar D.S."/>
        </authorList>
    </citation>
    <scope>NUCLEOTIDE SEQUENCE</scope>
</reference>
<sequence length="288" mass="31987">MQSPLDQIWSKSFDADWLENFRIIESRMLDIFWSYVFKAVASERPIAHGKIMCPSGLKFSSSIRPDAGYQKTSANNVNSSDQSYSNVEQNLLYDDESLKKGELQRGLSILNSEEPQSAPIQGLQSSTFDKNRQPGISLLDVQSASFLGMSKRLGPTLITGGCCQDGCSDVKTFPQIIPMPSKRKTTAPSSQQALSGQGVPRIPGKYAIVEGCCRQIQNGPSMVLRHGTLNVGSLTGRSMEIAEMLERRRINICCLEETRWKSNGVCHINLDNENINYSGMVERRPKMV</sequence>
<accession>T1EW03</accession>
<dbReference type="HOGENOM" id="CLU_967344_0_0_1"/>
<dbReference type="RefSeq" id="XP_009029120.1">
    <property type="nucleotide sequence ID" value="XM_009030872.1"/>
</dbReference>
<name>T1EW03_HELRO</name>
<proteinExistence type="predicted"/>
<dbReference type="KEGG" id="hro:HELRODRAFT_164950"/>
<organism evidence="2 3">
    <name type="scientific">Helobdella robusta</name>
    <name type="common">Californian leech</name>
    <dbReference type="NCBI Taxonomy" id="6412"/>
    <lineage>
        <taxon>Eukaryota</taxon>
        <taxon>Metazoa</taxon>
        <taxon>Spiralia</taxon>
        <taxon>Lophotrochozoa</taxon>
        <taxon>Annelida</taxon>
        <taxon>Clitellata</taxon>
        <taxon>Hirudinea</taxon>
        <taxon>Rhynchobdellida</taxon>
        <taxon>Glossiphoniidae</taxon>
        <taxon>Helobdella</taxon>
    </lineage>
</organism>
<dbReference type="AlphaFoldDB" id="T1EW03"/>
<evidence type="ECO:0000313" key="3">
    <source>
        <dbReference type="Proteomes" id="UP000015101"/>
    </source>
</evidence>
<reference evidence="1 3" key="2">
    <citation type="journal article" date="2013" name="Nature">
        <title>Insights into bilaterian evolution from three spiralian genomes.</title>
        <authorList>
            <person name="Simakov O."/>
            <person name="Marletaz F."/>
            <person name="Cho S.J."/>
            <person name="Edsinger-Gonzales E."/>
            <person name="Havlak P."/>
            <person name="Hellsten U."/>
            <person name="Kuo D.H."/>
            <person name="Larsson T."/>
            <person name="Lv J."/>
            <person name="Arendt D."/>
            <person name="Savage R."/>
            <person name="Osoegawa K."/>
            <person name="de Jong P."/>
            <person name="Grimwood J."/>
            <person name="Chapman J.A."/>
            <person name="Shapiro H."/>
            <person name="Aerts A."/>
            <person name="Otillar R.P."/>
            <person name="Terry A.Y."/>
            <person name="Boore J.L."/>
            <person name="Grigoriev I.V."/>
            <person name="Lindberg D.R."/>
            <person name="Seaver E.C."/>
            <person name="Weisblat D.A."/>
            <person name="Putnam N.H."/>
            <person name="Rokhsar D.S."/>
        </authorList>
    </citation>
    <scope>NUCLEOTIDE SEQUENCE</scope>
</reference>
<dbReference type="Proteomes" id="UP000015101">
    <property type="component" value="Unassembled WGS sequence"/>
</dbReference>
<dbReference type="EMBL" id="KB097639">
    <property type="protein sequence ID" value="ESN92824.1"/>
    <property type="molecule type" value="Genomic_DNA"/>
</dbReference>
<dbReference type="OrthoDB" id="418748at2759"/>
<gene>
    <name evidence="2" type="primary">20200753</name>
    <name evidence="1" type="ORF">HELRODRAFT_164950</name>
</gene>
<keyword evidence="3" id="KW-1185">Reference proteome</keyword>
<dbReference type="EnsemblMetazoa" id="HelroT164950">
    <property type="protein sequence ID" value="HelroP164950"/>
    <property type="gene ID" value="HelroG164950"/>
</dbReference>
<dbReference type="CTD" id="20200753"/>
<protein>
    <recommendedName>
        <fullName evidence="4">Endonuclease/exonuclease/phosphatase domain-containing protein</fullName>
    </recommendedName>
</protein>
<evidence type="ECO:0000313" key="2">
    <source>
        <dbReference type="EnsemblMetazoa" id="HelroP164950"/>
    </source>
</evidence>
<dbReference type="GeneID" id="20200753"/>
<dbReference type="InParanoid" id="T1EW03"/>
<reference evidence="2" key="3">
    <citation type="submission" date="2015-06" db="UniProtKB">
        <authorList>
            <consortium name="EnsemblMetazoa"/>
        </authorList>
    </citation>
    <scope>IDENTIFICATION</scope>
</reference>
<dbReference type="EMBL" id="AMQM01001888">
    <property type="status" value="NOT_ANNOTATED_CDS"/>
    <property type="molecule type" value="Genomic_DNA"/>
</dbReference>